<evidence type="ECO:0000256" key="6">
    <source>
        <dbReference type="ARBA" id="ARBA00022679"/>
    </source>
</evidence>
<dbReference type="Gene3D" id="3.30.565.10">
    <property type="entry name" value="Histidine kinase-like ATPase, C-terminal domain"/>
    <property type="match status" value="1"/>
</dbReference>
<dbReference type="SUPFAM" id="SSF47226">
    <property type="entry name" value="Histidine-containing phosphotransfer domain, HPT domain"/>
    <property type="match status" value="1"/>
</dbReference>
<dbReference type="InterPro" id="IPR013655">
    <property type="entry name" value="PAS_fold_3"/>
</dbReference>
<dbReference type="SUPFAM" id="SSF47384">
    <property type="entry name" value="Homodimeric domain of signal transducing histidine kinase"/>
    <property type="match status" value="1"/>
</dbReference>
<dbReference type="Gene3D" id="3.30.450.20">
    <property type="entry name" value="PAS domain"/>
    <property type="match status" value="1"/>
</dbReference>
<dbReference type="SMART" id="SM00387">
    <property type="entry name" value="HATPase_c"/>
    <property type="match status" value="1"/>
</dbReference>
<dbReference type="SMART" id="SM00091">
    <property type="entry name" value="PAS"/>
    <property type="match status" value="1"/>
</dbReference>
<feature type="modified residue" description="4-aspartylphosphate" evidence="15">
    <location>
        <position position="560"/>
    </location>
</feature>
<keyword evidence="6 20" id="KW-0808">Transferase</keyword>
<dbReference type="PANTHER" id="PTHR45339:SF1">
    <property type="entry name" value="HYBRID SIGNAL TRANSDUCTION HISTIDINE KINASE J"/>
    <property type="match status" value="1"/>
</dbReference>
<comment type="subcellular location">
    <subcellularLocation>
        <location evidence="2">Cell membrane</location>
        <topology evidence="2">Multi-pass membrane protein</topology>
    </subcellularLocation>
</comment>
<dbReference type="Pfam" id="PF12860">
    <property type="entry name" value="PAS_7"/>
    <property type="match status" value="1"/>
</dbReference>
<dbReference type="GO" id="GO:0005524">
    <property type="term" value="F:ATP binding"/>
    <property type="evidence" value="ECO:0007669"/>
    <property type="project" value="UniProtKB-KW"/>
</dbReference>
<feature type="domain" description="PAC" evidence="18">
    <location>
        <begin position="203"/>
        <end position="256"/>
    </location>
</feature>
<keyword evidence="10" id="KW-0067">ATP-binding</keyword>
<dbReference type="Gene3D" id="1.20.120.160">
    <property type="entry name" value="HPT domain"/>
    <property type="match status" value="1"/>
</dbReference>
<evidence type="ECO:0000259" key="16">
    <source>
        <dbReference type="PROSITE" id="PS50109"/>
    </source>
</evidence>
<dbReference type="Pfam" id="PF00072">
    <property type="entry name" value="Response_reg"/>
    <property type="match status" value="2"/>
</dbReference>
<dbReference type="Pfam" id="PF08447">
    <property type="entry name" value="PAS_3"/>
    <property type="match status" value="1"/>
</dbReference>
<dbReference type="SUPFAM" id="SSF55874">
    <property type="entry name" value="ATPase domain of HSP90 chaperone/DNA topoisomerase II/histidine kinase"/>
    <property type="match status" value="1"/>
</dbReference>
<dbReference type="PRINTS" id="PR00344">
    <property type="entry name" value="BCTRLSENSOR"/>
</dbReference>
<dbReference type="InterPro" id="IPR000014">
    <property type="entry name" value="PAS"/>
</dbReference>
<proteinExistence type="predicted"/>
<keyword evidence="11" id="KW-1133">Transmembrane helix</keyword>
<comment type="catalytic activity">
    <reaction evidence="1">
        <text>ATP + protein L-histidine = ADP + protein N-phospho-L-histidine.</text>
        <dbReference type="EC" id="2.7.13.3"/>
    </reaction>
</comment>
<evidence type="ECO:0000313" key="20">
    <source>
        <dbReference type="EMBL" id="VYU44214.1"/>
    </source>
</evidence>
<dbReference type="PROSITE" id="PS50110">
    <property type="entry name" value="RESPONSE_REGULATORY"/>
    <property type="match status" value="2"/>
</dbReference>
<dbReference type="PROSITE" id="PS50109">
    <property type="entry name" value="HIS_KIN"/>
    <property type="match status" value="1"/>
</dbReference>
<dbReference type="InterPro" id="IPR008207">
    <property type="entry name" value="Sig_transdc_His_kin_Hpt_dom"/>
</dbReference>
<dbReference type="PROSITE" id="PS50894">
    <property type="entry name" value="HPT"/>
    <property type="match status" value="1"/>
</dbReference>
<keyword evidence="12" id="KW-0902">Two-component regulatory system</keyword>
<dbReference type="CDD" id="cd00088">
    <property type="entry name" value="HPT"/>
    <property type="match status" value="1"/>
</dbReference>
<dbReference type="InterPro" id="IPR035965">
    <property type="entry name" value="PAS-like_dom_sf"/>
</dbReference>
<dbReference type="Gene3D" id="1.10.287.130">
    <property type="match status" value="1"/>
</dbReference>
<dbReference type="SMART" id="SM00448">
    <property type="entry name" value="REC"/>
    <property type="match status" value="2"/>
</dbReference>
<keyword evidence="13" id="KW-0472">Membrane</keyword>
<dbReference type="EMBL" id="CACRTZ010000029">
    <property type="protein sequence ID" value="VYU44214.1"/>
    <property type="molecule type" value="Genomic_DNA"/>
</dbReference>
<dbReference type="InterPro" id="IPR003594">
    <property type="entry name" value="HATPase_dom"/>
</dbReference>
<dbReference type="Gene3D" id="3.40.50.2300">
    <property type="match status" value="2"/>
</dbReference>
<evidence type="ECO:0000256" key="5">
    <source>
        <dbReference type="ARBA" id="ARBA00022553"/>
    </source>
</evidence>
<evidence type="ECO:0000256" key="1">
    <source>
        <dbReference type="ARBA" id="ARBA00000085"/>
    </source>
</evidence>
<evidence type="ECO:0000259" key="18">
    <source>
        <dbReference type="PROSITE" id="PS50113"/>
    </source>
</evidence>
<dbReference type="GO" id="GO:0000155">
    <property type="term" value="F:phosphorelay sensor kinase activity"/>
    <property type="evidence" value="ECO:0007669"/>
    <property type="project" value="InterPro"/>
</dbReference>
<keyword evidence="4" id="KW-1003">Cell membrane</keyword>
<dbReference type="InterPro" id="IPR003661">
    <property type="entry name" value="HisK_dim/P_dom"/>
</dbReference>
<organism evidence="20">
    <name type="scientific">Phytobacter massiliensis</name>
    <dbReference type="NCBI Taxonomy" id="1485952"/>
    <lineage>
        <taxon>Bacteria</taxon>
        <taxon>Pseudomonadati</taxon>
        <taxon>Pseudomonadota</taxon>
        <taxon>Gammaproteobacteria</taxon>
        <taxon>Enterobacterales</taxon>
        <taxon>Enterobacteriaceae</taxon>
        <taxon>Phytobacter</taxon>
    </lineage>
</organism>
<dbReference type="CDD" id="cd00130">
    <property type="entry name" value="PAS"/>
    <property type="match status" value="1"/>
</dbReference>
<dbReference type="Pfam" id="PF00512">
    <property type="entry name" value="HisKA"/>
    <property type="match status" value="1"/>
</dbReference>
<gene>
    <name evidence="20" type="primary">barA_2</name>
    <name evidence="20" type="ORF">EMLFYP7_02386</name>
</gene>
<evidence type="ECO:0000256" key="15">
    <source>
        <dbReference type="PROSITE-ProRule" id="PRU00169"/>
    </source>
</evidence>
<dbReference type="InterPro" id="IPR000700">
    <property type="entry name" value="PAS-assoc_C"/>
</dbReference>
<feature type="modified residue" description="4-aspartylphosphate" evidence="15">
    <location>
        <position position="701"/>
    </location>
</feature>
<feature type="domain" description="Response regulatory" evidence="17">
    <location>
        <begin position="510"/>
        <end position="627"/>
    </location>
</feature>
<accession>A0A6N3EWA2</accession>
<dbReference type="PANTHER" id="PTHR45339">
    <property type="entry name" value="HYBRID SIGNAL TRANSDUCTION HISTIDINE KINASE J"/>
    <property type="match status" value="1"/>
</dbReference>
<dbReference type="Pfam" id="PF02518">
    <property type="entry name" value="HATPase_c"/>
    <property type="match status" value="1"/>
</dbReference>
<evidence type="ECO:0000259" key="17">
    <source>
        <dbReference type="PROSITE" id="PS50110"/>
    </source>
</evidence>
<dbReference type="FunFam" id="3.30.565.10:FF:000078">
    <property type="entry name" value="Two-component sensor histidine kinase"/>
    <property type="match status" value="1"/>
</dbReference>
<dbReference type="SUPFAM" id="SSF52172">
    <property type="entry name" value="CheY-like"/>
    <property type="match status" value="2"/>
</dbReference>
<protein>
    <recommendedName>
        <fullName evidence="3">histidine kinase</fullName>
        <ecNumber evidence="3">2.7.13.3</ecNumber>
    </recommendedName>
</protein>
<evidence type="ECO:0000256" key="13">
    <source>
        <dbReference type="ARBA" id="ARBA00023136"/>
    </source>
</evidence>
<dbReference type="InterPro" id="IPR036641">
    <property type="entry name" value="HPT_dom_sf"/>
</dbReference>
<reference evidence="20" key="1">
    <citation type="submission" date="2019-11" db="EMBL/GenBank/DDBJ databases">
        <authorList>
            <person name="Feng L."/>
        </authorList>
    </citation>
    <scope>NUCLEOTIDE SEQUENCE</scope>
    <source>
        <strain evidence="20">EMassiliensisLFYP7</strain>
    </source>
</reference>
<dbReference type="NCBIfam" id="TIGR00229">
    <property type="entry name" value="sensory_box"/>
    <property type="match status" value="1"/>
</dbReference>
<dbReference type="CDD" id="cd17546">
    <property type="entry name" value="REC_hyHK_CKI1_RcsC-like"/>
    <property type="match status" value="1"/>
</dbReference>
<evidence type="ECO:0000256" key="11">
    <source>
        <dbReference type="ARBA" id="ARBA00022989"/>
    </source>
</evidence>
<dbReference type="FunFam" id="1.10.287.130:FF:000002">
    <property type="entry name" value="Two-component osmosensing histidine kinase"/>
    <property type="match status" value="1"/>
</dbReference>
<evidence type="ECO:0000259" key="19">
    <source>
        <dbReference type="PROSITE" id="PS50894"/>
    </source>
</evidence>
<evidence type="ECO:0000256" key="14">
    <source>
        <dbReference type="PROSITE-ProRule" id="PRU00110"/>
    </source>
</evidence>
<feature type="domain" description="HPt" evidence="19">
    <location>
        <begin position="793"/>
        <end position="882"/>
    </location>
</feature>
<dbReference type="GO" id="GO:0005886">
    <property type="term" value="C:plasma membrane"/>
    <property type="evidence" value="ECO:0007669"/>
    <property type="project" value="UniProtKB-SubCell"/>
</dbReference>
<dbReference type="SMART" id="SM00086">
    <property type="entry name" value="PAC"/>
    <property type="match status" value="1"/>
</dbReference>
<dbReference type="SUPFAM" id="SSF55785">
    <property type="entry name" value="PYP-like sensor domain (PAS domain)"/>
    <property type="match status" value="1"/>
</dbReference>
<evidence type="ECO:0000256" key="2">
    <source>
        <dbReference type="ARBA" id="ARBA00004651"/>
    </source>
</evidence>
<keyword evidence="7" id="KW-0812">Transmembrane</keyword>
<feature type="domain" description="Histidine kinase" evidence="16">
    <location>
        <begin position="274"/>
        <end position="492"/>
    </location>
</feature>
<keyword evidence="8" id="KW-0547">Nucleotide-binding</keyword>
<dbReference type="InterPro" id="IPR004358">
    <property type="entry name" value="Sig_transdc_His_kin-like_C"/>
</dbReference>
<sequence>MASTSWYDLNALPVAVMIYDRDERLTAWNDKVTQLYPVIAPWLQAGATLESLAEKFIDAAYNTDPGRRQTLREAIIRNCRQDNHCEVRQAGQRRVYVQHQRLADGGIVSLHSDITLLDAARHSRQQLHEDFLLTAETIHIGIWDWQVSQDNLQVNDTLLSLIGQSRTHWQHPSRFLLNLVHEEDRPILRQAMLTSRQHHMPVFECEIRVRHQAGGWRWMLLSGQVITLNMQGEMERVIGTLQDITRRKEAELLAINAAKQAREANEAKSAFLANMSHEIRTPMNGILGMTQLCLDTPLSGEQREYLSLVMSSAQSLLHIINDILDFSKIEAGKVVLQEEALEIRPFIQALIRPHMPAATEKGVELLVDIDPAVPQVVAVDSTRLRQILTNLLGNALKFTHQGEVLLALAPADNEGEWRFRVRDSGIGIPAEKQQLIFEAFSQADSSTTRRYGGTGLGLTISARLVSMMGGSLTVTSEPGAGSEFAFTLPMASQAATAAHTPAPARFNGERVLVVDDNSTNLRLLDTMLRLMGLTPVCVSNSRDALQRTVAEPFFPVMLLDAQMPDMDGISLALELSVLPQASQSRIIMLSSMSRHFDASMLKRIGISHYLHKPVAQSELHQAIASVLTPLPRPAAPVQTPPPVARPVGDGLRILLAEDNVVNQKLARRLLERLGHRCEVVDNGRAALDHWHAAQWDIILMDLQMPGMDGETAIRLLRQEEKTRGEGHQPVIAMTAHAMQGDKERCLAMGFDGYIAKPVTQQALADELQRVAGGDVDDDGLPTEAFLLKQCGDDGELVTELLGLFGEGLETMTAAIAQAIARGDREALRRGAHKLRGEAVALGFTRLSQLLQQLESQAQAADNHTLAHLRDALRQEHQRAGAWLRQREREYGT</sequence>
<evidence type="ECO:0000256" key="9">
    <source>
        <dbReference type="ARBA" id="ARBA00022777"/>
    </source>
</evidence>
<dbReference type="PROSITE" id="PS50113">
    <property type="entry name" value="PAC"/>
    <property type="match status" value="1"/>
</dbReference>
<dbReference type="CDD" id="cd16922">
    <property type="entry name" value="HATPase_EvgS-ArcB-TorS-like"/>
    <property type="match status" value="1"/>
</dbReference>
<dbReference type="InterPro" id="IPR011006">
    <property type="entry name" value="CheY-like_superfamily"/>
</dbReference>
<feature type="domain" description="Response regulatory" evidence="17">
    <location>
        <begin position="652"/>
        <end position="771"/>
    </location>
</feature>
<evidence type="ECO:0000256" key="12">
    <source>
        <dbReference type="ARBA" id="ARBA00023012"/>
    </source>
</evidence>
<dbReference type="RefSeq" id="WP_156566291.1">
    <property type="nucleotide sequence ID" value="NZ_CACRTZ010000029.1"/>
</dbReference>
<keyword evidence="9 20" id="KW-0418">Kinase</keyword>
<name>A0A6N3EWA2_9ENTR</name>
<dbReference type="InterPro" id="IPR036097">
    <property type="entry name" value="HisK_dim/P_sf"/>
</dbReference>
<evidence type="ECO:0000256" key="10">
    <source>
        <dbReference type="ARBA" id="ARBA00022840"/>
    </source>
</evidence>
<dbReference type="SMART" id="SM00388">
    <property type="entry name" value="HisKA"/>
    <property type="match status" value="1"/>
</dbReference>
<dbReference type="Pfam" id="PF01627">
    <property type="entry name" value="Hpt"/>
    <property type="match status" value="1"/>
</dbReference>
<dbReference type="InterPro" id="IPR005467">
    <property type="entry name" value="His_kinase_dom"/>
</dbReference>
<dbReference type="EC" id="2.7.13.3" evidence="3"/>
<dbReference type="InterPro" id="IPR001789">
    <property type="entry name" value="Sig_transdc_resp-reg_receiver"/>
</dbReference>
<evidence type="ECO:0000256" key="4">
    <source>
        <dbReference type="ARBA" id="ARBA00022475"/>
    </source>
</evidence>
<evidence type="ECO:0000256" key="7">
    <source>
        <dbReference type="ARBA" id="ARBA00022692"/>
    </source>
</evidence>
<evidence type="ECO:0000256" key="8">
    <source>
        <dbReference type="ARBA" id="ARBA00022741"/>
    </source>
</evidence>
<dbReference type="InterPro" id="IPR036890">
    <property type="entry name" value="HATPase_C_sf"/>
</dbReference>
<feature type="modified residue" description="Phosphohistidine" evidence="14">
    <location>
        <position position="832"/>
    </location>
</feature>
<evidence type="ECO:0000256" key="3">
    <source>
        <dbReference type="ARBA" id="ARBA00012438"/>
    </source>
</evidence>
<keyword evidence="5 15" id="KW-0597">Phosphoprotein</keyword>
<dbReference type="AlphaFoldDB" id="A0A6N3EWA2"/>
<dbReference type="CDD" id="cd00082">
    <property type="entry name" value="HisKA"/>
    <property type="match status" value="1"/>
</dbReference>
<dbReference type="InterPro" id="IPR001610">
    <property type="entry name" value="PAC"/>
</dbReference>